<dbReference type="PANTHER" id="PTHR35789:SF1">
    <property type="entry name" value="SPORE GERMINATION PROTEIN B3"/>
    <property type="match status" value="1"/>
</dbReference>
<keyword evidence="12" id="KW-1185">Reference proteome</keyword>
<dbReference type="EMBL" id="LYPA01000066">
    <property type="protein sequence ID" value="OBR64091.1"/>
    <property type="molecule type" value="Genomic_DNA"/>
</dbReference>
<evidence type="ECO:0000256" key="1">
    <source>
        <dbReference type="ARBA" id="ARBA00004635"/>
    </source>
</evidence>
<evidence type="ECO:0000256" key="4">
    <source>
        <dbReference type="ARBA" id="ARBA00022729"/>
    </source>
</evidence>
<keyword evidence="6" id="KW-0564">Palmitate</keyword>
<sequence length="407" mass="45075">MKKRLLTLLCSLVMMLPLAGCWNRVEMNEIGIVTATALDWDNGKWVVSYQLVIPQAISSQSGGSSRGDAPVNVFSTEGTSMRKAIGDASREMSRKLYFAHNQIIVVSEAAAKKGISTILEIYMRNTEARETVSMFIAKGKARTLIEQLLPIEKIPGTAIKQLVKNEANSNSLYPDMTIYRILQDLLGPGQSTGIPQLMIAGSRQALNSLDSLKTTSTAAKIKFGDLAVLSGDKLKGWLSQEEAAGVMWLSNQIKRVTIPFNCSGNSEAPKSSSVIVAKAGAERKPELLPDGRIKMYLHVKAEGTLLEYTCADNLEDPKSLKQTEERIAEEIKSEMMKSWKAISRLETDIVGFGALINRTYPQQWKKLKQDWNTSFAAIEPEIDVHFKLVRIGFSNQNFKSIQKKARS</sequence>
<dbReference type="InterPro" id="IPR057336">
    <property type="entry name" value="GerAC_N"/>
</dbReference>
<evidence type="ECO:0000256" key="8">
    <source>
        <dbReference type="SAM" id="SignalP"/>
    </source>
</evidence>
<reference evidence="11 12" key="1">
    <citation type="submission" date="2016-05" db="EMBL/GenBank/DDBJ databases">
        <title>Paenibacillus oryzae. sp. nov., isolated from the rice root.</title>
        <authorList>
            <person name="Zhang J."/>
            <person name="Zhang X."/>
        </authorList>
    </citation>
    <scope>NUCLEOTIDE SEQUENCE [LARGE SCALE GENOMIC DNA]</scope>
    <source>
        <strain evidence="11 12">1DrF-4</strain>
    </source>
</reference>
<keyword evidence="4 8" id="KW-0732">Signal</keyword>
<dbReference type="Pfam" id="PF25198">
    <property type="entry name" value="Spore_GerAC_N"/>
    <property type="match status" value="1"/>
</dbReference>
<keyword evidence="7" id="KW-0449">Lipoprotein</keyword>
<evidence type="ECO:0000256" key="6">
    <source>
        <dbReference type="ARBA" id="ARBA00023139"/>
    </source>
</evidence>
<evidence type="ECO:0000259" key="9">
    <source>
        <dbReference type="Pfam" id="PF05504"/>
    </source>
</evidence>
<dbReference type="InterPro" id="IPR046953">
    <property type="entry name" value="Spore_GerAC-like_C"/>
</dbReference>
<feature type="domain" description="Spore germination protein N-terminal" evidence="10">
    <location>
        <begin position="23"/>
        <end position="196"/>
    </location>
</feature>
<dbReference type="InterPro" id="IPR008844">
    <property type="entry name" value="Spore_GerAC-like"/>
</dbReference>
<dbReference type="InterPro" id="IPR038501">
    <property type="entry name" value="Spore_GerAC_C_sf"/>
</dbReference>
<dbReference type="Proteomes" id="UP000092024">
    <property type="component" value="Unassembled WGS sequence"/>
</dbReference>
<accession>A0A1A5YEM2</accession>
<protein>
    <submittedName>
        <fullName evidence="11">Uncharacterized protein</fullName>
    </submittedName>
</protein>
<organism evidence="11 12">
    <name type="scientific">Paenibacillus oryzae</name>
    <dbReference type="NCBI Taxonomy" id="1844972"/>
    <lineage>
        <taxon>Bacteria</taxon>
        <taxon>Bacillati</taxon>
        <taxon>Bacillota</taxon>
        <taxon>Bacilli</taxon>
        <taxon>Bacillales</taxon>
        <taxon>Paenibacillaceae</taxon>
        <taxon>Paenibacillus</taxon>
    </lineage>
</organism>
<evidence type="ECO:0000256" key="5">
    <source>
        <dbReference type="ARBA" id="ARBA00023136"/>
    </source>
</evidence>
<dbReference type="GO" id="GO:0016020">
    <property type="term" value="C:membrane"/>
    <property type="evidence" value="ECO:0007669"/>
    <property type="project" value="UniProtKB-SubCell"/>
</dbReference>
<dbReference type="AlphaFoldDB" id="A0A1A5YEM2"/>
<evidence type="ECO:0000313" key="11">
    <source>
        <dbReference type="EMBL" id="OBR64091.1"/>
    </source>
</evidence>
<dbReference type="PANTHER" id="PTHR35789">
    <property type="entry name" value="SPORE GERMINATION PROTEIN B3"/>
    <property type="match status" value="1"/>
</dbReference>
<comment type="caution">
    <text evidence="11">The sequence shown here is derived from an EMBL/GenBank/DDBJ whole genome shotgun (WGS) entry which is preliminary data.</text>
</comment>
<name>A0A1A5YEM2_9BACL</name>
<feature type="chain" id="PRO_5038924247" evidence="8">
    <location>
        <begin position="20"/>
        <end position="407"/>
    </location>
</feature>
<evidence type="ECO:0000256" key="7">
    <source>
        <dbReference type="ARBA" id="ARBA00023288"/>
    </source>
</evidence>
<dbReference type="Gene3D" id="3.30.300.210">
    <property type="entry name" value="Nutrient germinant receptor protein C, domain 3"/>
    <property type="match status" value="1"/>
</dbReference>
<evidence type="ECO:0000256" key="2">
    <source>
        <dbReference type="ARBA" id="ARBA00007886"/>
    </source>
</evidence>
<evidence type="ECO:0000313" key="12">
    <source>
        <dbReference type="Proteomes" id="UP000092024"/>
    </source>
</evidence>
<dbReference type="RefSeq" id="WP_068685269.1">
    <property type="nucleotide sequence ID" value="NZ_LYPA01000066.1"/>
</dbReference>
<proteinExistence type="inferred from homology"/>
<evidence type="ECO:0000259" key="10">
    <source>
        <dbReference type="Pfam" id="PF25198"/>
    </source>
</evidence>
<evidence type="ECO:0000256" key="3">
    <source>
        <dbReference type="ARBA" id="ARBA00022544"/>
    </source>
</evidence>
<dbReference type="NCBIfam" id="TIGR02887">
    <property type="entry name" value="spore_ger_x_C"/>
    <property type="match status" value="1"/>
</dbReference>
<keyword evidence="5" id="KW-0472">Membrane</keyword>
<dbReference type="STRING" id="1844972.A7K91_15835"/>
<dbReference type="OrthoDB" id="9816067at2"/>
<comment type="similarity">
    <text evidence="2">Belongs to the GerABKC lipoprotein family.</text>
</comment>
<feature type="domain" description="Spore germination GerAC-like C-terminal" evidence="9">
    <location>
        <begin position="226"/>
        <end position="392"/>
    </location>
</feature>
<dbReference type="Pfam" id="PF05504">
    <property type="entry name" value="Spore_GerAC"/>
    <property type="match status" value="1"/>
</dbReference>
<comment type="subcellular location">
    <subcellularLocation>
        <location evidence="1">Membrane</location>
        <topology evidence="1">Lipid-anchor</topology>
    </subcellularLocation>
</comment>
<keyword evidence="3" id="KW-0309">Germination</keyword>
<feature type="signal peptide" evidence="8">
    <location>
        <begin position="1"/>
        <end position="19"/>
    </location>
</feature>
<dbReference type="GO" id="GO:0009847">
    <property type="term" value="P:spore germination"/>
    <property type="evidence" value="ECO:0007669"/>
    <property type="project" value="InterPro"/>
</dbReference>
<gene>
    <name evidence="11" type="ORF">A7K91_15835</name>
</gene>